<comment type="caution">
    <text evidence="1">The sequence shown here is derived from an EMBL/GenBank/DDBJ whole genome shotgun (WGS) entry which is preliminary data.</text>
</comment>
<proteinExistence type="predicted"/>
<dbReference type="EMBL" id="BNJF01000008">
    <property type="protein sequence ID" value="GHO50318.1"/>
    <property type="molecule type" value="Genomic_DNA"/>
</dbReference>
<gene>
    <name evidence="1" type="ORF">KSX_84810</name>
</gene>
<sequence>MRLLVSQETIIAHFSVPWEVAYLEAFAAQGVQWVRFSRVGGGSPIGEIETQTHLVRLYEGVEIGNRQVVFLVPAEQYFSEEG</sequence>
<dbReference type="Proteomes" id="UP000612362">
    <property type="component" value="Unassembled WGS sequence"/>
</dbReference>
<accession>A0A8J3IAJ5</accession>
<protein>
    <submittedName>
        <fullName evidence="1">Uncharacterized protein</fullName>
    </submittedName>
</protein>
<organism evidence="1 2">
    <name type="scientific">Ktedonospora formicarum</name>
    <dbReference type="NCBI Taxonomy" id="2778364"/>
    <lineage>
        <taxon>Bacteria</taxon>
        <taxon>Bacillati</taxon>
        <taxon>Chloroflexota</taxon>
        <taxon>Ktedonobacteria</taxon>
        <taxon>Ktedonobacterales</taxon>
        <taxon>Ktedonobacteraceae</taxon>
        <taxon>Ktedonospora</taxon>
    </lineage>
</organism>
<reference evidence="1" key="1">
    <citation type="submission" date="2020-10" db="EMBL/GenBank/DDBJ databases">
        <title>Taxonomic study of unclassified bacteria belonging to the class Ktedonobacteria.</title>
        <authorList>
            <person name="Yabe S."/>
            <person name="Wang C.M."/>
            <person name="Zheng Y."/>
            <person name="Sakai Y."/>
            <person name="Cavaletti L."/>
            <person name="Monciardini P."/>
            <person name="Donadio S."/>
        </authorList>
    </citation>
    <scope>NUCLEOTIDE SEQUENCE</scope>
    <source>
        <strain evidence="1">SOSP1-1</strain>
    </source>
</reference>
<evidence type="ECO:0000313" key="1">
    <source>
        <dbReference type="EMBL" id="GHO50318.1"/>
    </source>
</evidence>
<dbReference type="AlphaFoldDB" id="A0A8J3IAJ5"/>
<name>A0A8J3IAJ5_9CHLR</name>
<evidence type="ECO:0000313" key="2">
    <source>
        <dbReference type="Proteomes" id="UP000612362"/>
    </source>
</evidence>
<dbReference type="RefSeq" id="WP_220199359.1">
    <property type="nucleotide sequence ID" value="NZ_BNJF01000008.1"/>
</dbReference>
<keyword evidence="2" id="KW-1185">Reference proteome</keyword>